<evidence type="ECO:0000313" key="3">
    <source>
        <dbReference type="Proteomes" id="UP000241480"/>
    </source>
</evidence>
<name>A0A2H4YHM8_9CAUD</name>
<gene>
    <name evidence="2" type="ORF">Ro1_00241</name>
</gene>
<protein>
    <recommendedName>
        <fullName evidence="1">DUF4326 domain-containing protein</fullName>
    </recommendedName>
</protein>
<dbReference type="EMBL" id="MG250486">
    <property type="protein sequence ID" value="AUE23446.1"/>
    <property type="molecule type" value="Genomic_DNA"/>
</dbReference>
<feature type="domain" description="DUF4326" evidence="1">
    <location>
        <begin position="11"/>
        <end position="98"/>
    </location>
</feature>
<dbReference type="InterPro" id="IPR025475">
    <property type="entry name" value="DUF4326"/>
</dbReference>
<dbReference type="Pfam" id="PF14216">
    <property type="entry name" value="DUF4326"/>
    <property type="match status" value="1"/>
</dbReference>
<keyword evidence="3" id="KW-1185">Reference proteome</keyword>
<accession>A0A2H4YHM8</accession>
<organism evidence="2 3">
    <name type="scientific">Raoultella phage Ro1</name>
    <dbReference type="NCBI Taxonomy" id="2053702"/>
    <lineage>
        <taxon>Viruses</taxon>
        <taxon>Duplodnaviria</taxon>
        <taxon>Heunggongvirae</taxon>
        <taxon>Uroviricota</taxon>
        <taxon>Caudoviricetes</taxon>
        <taxon>Vequintavirinae</taxon>
        <taxon>Mydovirus</taxon>
        <taxon>Mydovirus Ro1</taxon>
    </lineage>
</organism>
<dbReference type="Proteomes" id="UP000241480">
    <property type="component" value="Segment"/>
</dbReference>
<evidence type="ECO:0000313" key="2">
    <source>
        <dbReference type="EMBL" id="AUE23446.1"/>
    </source>
</evidence>
<sequence>MAKVLNFYHLGKVIPENAEYMGRAMPHLGLKQSKFANPFKLSKDEPRGATIERYRVWLWQQIRTGKIIMQDLLDLDGKDLVCFCKQPNKEVACHCDVCSEINTVEDATLIAAAPELLDAVLDLKYKLYGNNAVNPKIEALLKRLRSIL</sequence>
<proteinExistence type="predicted"/>
<evidence type="ECO:0000259" key="1">
    <source>
        <dbReference type="Pfam" id="PF14216"/>
    </source>
</evidence>
<reference evidence="2 3" key="1">
    <citation type="submission" date="2017-10" db="EMBL/GenBank/DDBJ databases">
        <title>Antibacterial composition for extension of chilled fish shelf life and decreasing of risk of food-borne infections, bacteriophage strains for its preparation.</title>
        <authorList>
            <person name="Zulkarneev E.R."/>
            <person name="Aleshkin A.V."/>
            <person name="Rubalsky O.V."/>
            <person name="Kiseleva I.A."/>
            <person name="Rubalskii E.O."/>
            <person name="Lebedev S.N."/>
        </authorList>
    </citation>
    <scope>NUCLEOTIDE SEQUENCE [LARGE SCALE GENOMIC DNA]</scope>
</reference>